<dbReference type="Pfam" id="PF01399">
    <property type="entry name" value="PCI"/>
    <property type="match status" value="1"/>
</dbReference>
<dbReference type="GO" id="GO:0003723">
    <property type="term" value="F:RNA binding"/>
    <property type="evidence" value="ECO:0007669"/>
    <property type="project" value="InterPro"/>
</dbReference>
<dbReference type="FunCoup" id="G8JSG3">
    <property type="interactions" value="891"/>
</dbReference>
<dbReference type="PANTHER" id="PTHR12732">
    <property type="entry name" value="UNCHARACTERIZED PROTEASOME COMPONENT REGION PCI-CONTAINING"/>
    <property type="match status" value="1"/>
</dbReference>
<dbReference type="AlphaFoldDB" id="G8JSG3"/>
<accession>G8JSG3</accession>
<dbReference type="STRING" id="931890.G8JSG3"/>
<gene>
    <name evidence="3" type="ordered locus">Ecym_4664</name>
</gene>
<dbReference type="InterPro" id="IPR000717">
    <property type="entry name" value="PCI_dom"/>
</dbReference>
<sequence length="422" mass="48368">MQAVLACFQLKQNNERLIDFIGYNTKRVANRLTDTTDEKLLNFVHNTQLLKDEWASSATHTAELFRLAQEQLKSLNRIAEWEPDWIVYPLYMCALQLFKIAEALDRSAEASSQTAKPGDLKQEGYLTQCGRTIHMSLNLCLKDRDPSATNKRYGAYYFALLLFKAYHKLRAHGLITNMVKVLESRSKELPSVQSAFGNRRAFTVTYCYYLGRYYACRKSDYAKGFHWLNMALMDCHTSYKNQQRQILVFLIPIAFLTNRWYPRNHVLNKCDPAKAGIDYRPIKTALLQGNLALLDQQLEHQQLPLLTRDLYLPFSHLRPYVILRLVKLVWKHNHSNWKLPTALIATAIAFASKNSTTTTTAATSSDKSPANDVDADLLDRTECLIANLINKGFVKGYLSHGNRVLVVSKTEPFPRLVRKNAI</sequence>
<evidence type="ECO:0000256" key="1">
    <source>
        <dbReference type="ARBA" id="ARBA00025771"/>
    </source>
</evidence>
<evidence type="ECO:0000313" key="4">
    <source>
        <dbReference type="Proteomes" id="UP000006790"/>
    </source>
</evidence>
<keyword evidence="4" id="KW-1185">Reference proteome</keyword>
<dbReference type="eggNOG" id="KOG2688">
    <property type="taxonomic scope" value="Eukaryota"/>
</dbReference>
<dbReference type="OMA" id="ESQTNWI"/>
<dbReference type="PANTHER" id="PTHR12732:SF0">
    <property type="entry name" value="PCI DOMAIN-CONTAINING PROTEIN 2"/>
    <property type="match status" value="1"/>
</dbReference>
<dbReference type="KEGG" id="erc:Ecym_4664"/>
<dbReference type="Gene3D" id="1.10.10.10">
    <property type="entry name" value="Winged helix-like DNA-binding domain superfamily/Winged helix DNA-binding domain"/>
    <property type="match status" value="1"/>
</dbReference>
<dbReference type="InterPro" id="IPR045114">
    <property type="entry name" value="Csn12-like"/>
</dbReference>
<dbReference type="SMART" id="SM00753">
    <property type="entry name" value="PAM"/>
    <property type="match status" value="1"/>
</dbReference>
<dbReference type="InterPro" id="IPR036388">
    <property type="entry name" value="WH-like_DNA-bd_sf"/>
</dbReference>
<dbReference type="GO" id="GO:0000747">
    <property type="term" value="P:conjugation with cellular fusion"/>
    <property type="evidence" value="ECO:0007669"/>
    <property type="project" value="EnsemblFungi"/>
</dbReference>
<dbReference type="InParanoid" id="G8JSG3"/>
<protein>
    <recommendedName>
        <fullName evidence="2">PCI domain-containing protein</fullName>
    </recommendedName>
</protein>
<dbReference type="GO" id="GO:0000791">
    <property type="term" value="C:euchromatin"/>
    <property type="evidence" value="ECO:0007669"/>
    <property type="project" value="EnsemblFungi"/>
</dbReference>
<reference evidence="4" key="1">
    <citation type="journal article" date="2012" name="G3 (Bethesda)">
        <title>Pichia sorbitophila, an interspecies yeast hybrid reveals early steps of genome resolution following polyploidization.</title>
        <authorList>
            <person name="Leh Louis V."/>
            <person name="Despons L."/>
            <person name="Friedrich A."/>
            <person name="Martin T."/>
            <person name="Durrens P."/>
            <person name="Casaregola S."/>
            <person name="Neuveglise C."/>
            <person name="Fairhead C."/>
            <person name="Marck C."/>
            <person name="Cruz J.A."/>
            <person name="Straub M.L."/>
            <person name="Kugler V."/>
            <person name="Sacerdot C."/>
            <person name="Uzunov Z."/>
            <person name="Thierry A."/>
            <person name="Weiss S."/>
            <person name="Bleykasten C."/>
            <person name="De Montigny J."/>
            <person name="Jacques N."/>
            <person name="Jung P."/>
            <person name="Lemaire M."/>
            <person name="Mallet S."/>
            <person name="Morel G."/>
            <person name="Richard G.F."/>
            <person name="Sarkar A."/>
            <person name="Savel G."/>
            <person name="Schacherer J."/>
            <person name="Seret M.L."/>
            <person name="Talla E."/>
            <person name="Samson G."/>
            <person name="Jubin C."/>
            <person name="Poulain J."/>
            <person name="Vacherie B."/>
            <person name="Barbe V."/>
            <person name="Pelletier E."/>
            <person name="Sherman D.J."/>
            <person name="Westhof E."/>
            <person name="Weissenbach J."/>
            <person name="Baret P.V."/>
            <person name="Wincker P."/>
            <person name="Gaillardin C."/>
            <person name="Dujon B."/>
            <person name="Souciet J.L."/>
        </authorList>
    </citation>
    <scope>NUCLEOTIDE SEQUENCE [LARGE SCALE GENOMIC DNA]</scope>
    <source>
        <strain evidence="4">CBS 270.75 / DBVPG 7215 / KCTC 17166 / NRRL Y-17582</strain>
    </source>
</reference>
<dbReference type="OrthoDB" id="10252687at2759"/>
<dbReference type="GO" id="GO:0071444">
    <property type="term" value="P:cellular response to pheromone"/>
    <property type="evidence" value="ECO:0007669"/>
    <property type="project" value="EnsemblFungi"/>
</dbReference>
<name>G8JSG3_ERECY</name>
<dbReference type="EMBL" id="CP002500">
    <property type="protein sequence ID" value="AET39685.1"/>
    <property type="molecule type" value="Genomic_DNA"/>
</dbReference>
<evidence type="ECO:0000313" key="3">
    <source>
        <dbReference type="EMBL" id="AET39685.1"/>
    </source>
</evidence>
<dbReference type="GeneID" id="11470200"/>
<dbReference type="Proteomes" id="UP000006790">
    <property type="component" value="Chromosome 4"/>
</dbReference>
<dbReference type="RefSeq" id="XP_003646502.1">
    <property type="nucleotide sequence ID" value="XM_003646454.1"/>
</dbReference>
<dbReference type="HOGENOM" id="CLU_031567_2_1_1"/>
<proteinExistence type="inferred from homology"/>
<dbReference type="GO" id="GO:0003690">
    <property type="term" value="F:double-stranded DNA binding"/>
    <property type="evidence" value="ECO:0007669"/>
    <property type="project" value="InterPro"/>
</dbReference>
<evidence type="ECO:0000259" key="2">
    <source>
        <dbReference type="Pfam" id="PF01399"/>
    </source>
</evidence>
<comment type="similarity">
    <text evidence="1">Belongs to the CSN12 family.</text>
</comment>
<dbReference type="GO" id="GO:0000398">
    <property type="term" value="P:mRNA splicing, via spliceosome"/>
    <property type="evidence" value="ECO:0007669"/>
    <property type="project" value="EnsemblFungi"/>
</dbReference>
<organism evidence="3 4">
    <name type="scientific">Eremothecium cymbalariae (strain CBS 270.75 / DBVPG 7215 / KCTC 17166 / NRRL Y-17582)</name>
    <name type="common">Yeast</name>
    <dbReference type="NCBI Taxonomy" id="931890"/>
    <lineage>
        <taxon>Eukaryota</taxon>
        <taxon>Fungi</taxon>
        <taxon>Dikarya</taxon>
        <taxon>Ascomycota</taxon>
        <taxon>Saccharomycotina</taxon>
        <taxon>Saccharomycetes</taxon>
        <taxon>Saccharomycetales</taxon>
        <taxon>Saccharomycetaceae</taxon>
        <taxon>Eremothecium</taxon>
    </lineage>
</organism>
<feature type="domain" description="PCI" evidence="2">
    <location>
        <begin position="375"/>
        <end position="409"/>
    </location>
</feature>